<dbReference type="RefSeq" id="XP_044948197.1">
    <property type="nucleotide sequence ID" value="XM_045092262.1"/>
</dbReference>
<dbReference type="Gramene" id="HORVU.MOREX.r2.5HG0396030.1">
    <property type="protein sequence ID" value="HORVU.MOREX.r2.5HG0396030.1.CDS.1"/>
    <property type="gene ID" value="HORVU.MOREX.r2.5HG0396030"/>
</dbReference>
<dbReference type="GeneID" id="123397724"/>
<dbReference type="EnsemblPlants" id="HORVU.MOREX.r3.5HG0478000.1">
    <property type="protein sequence ID" value="HORVU.MOREX.r3.5HG0478000.1.CDS1"/>
    <property type="gene ID" value="HORVU.MOREX.r3.5HG0478000"/>
</dbReference>
<reference evidence="1" key="2">
    <citation type="submission" date="2020-10" db="EMBL/GenBank/DDBJ databases">
        <authorList>
            <person name="Scholz U."/>
            <person name="Mascher M."/>
            <person name="Fiebig A."/>
        </authorList>
    </citation>
    <scope>NUCLEOTIDE SEQUENCE [LARGE SCALE GENOMIC DNA]</scope>
    <source>
        <strain evidence="1">cv. Morex</strain>
    </source>
</reference>
<dbReference type="OMA" id="ASPACYD"/>
<protein>
    <submittedName>
        <fullName evidence="1">Uncharacterized protein</fullName>
    </submittedName>
</protein>
<dbReference type="OrthoDB" id="691078at2759"/>
<sequence length="79" mass="8775">MGKLARLVDGIKTRLIRKKGEDQEEASPACYDKVGKTESMRVEIRSRRARELIAKNLAAADSIGHGGAVKKAKKRFFAF</sequence>
<proteinExistence type="predicted"/>
<dbReference type="AlphaFoldDB" id="A0A8I6XF62"/>
<dbReference type="Gramene" id="HORVU.MOREX.r3.5HG0478000.1">
    <property type="protein sequence ID" value="HORVU.MOREX.r3.5HG0478000.1.CDS1"/>
    <property type="gene ID" value="HORVU.MOREX.r3.5HG0478000"/>
</dbReference>
<gene>
    <name evidence="1" type="primary">LOC123397724</name>
</gene>
<dbReference type="PANTHER" id="PTHR34563:SF5">
    <property type="entry name" value="OS09G0380100 PROTEIN"/>
    <property type="match status" value="1"/>
</dbReference>
<dbReference type="KEGG" id="hvg:123397724"/>
<evidence type="ECO:0000313" key="2">
    <source>
        <dbReference type="Proteomes" id="UP000011116"/>
    </source>
</evidence>
<dbReference type="PANTHER" id="PTHR34563">
    <property type="entry name" value="BNACNNG33880D PROTEIN"/>
    <property type="match status" value="1"/>
</dbReference>
<keyword evidence="2" id="KW-1185">Reference proteome</keyword>
<dbReference type="Proteomes" id="UP000011116">
    <property type="component" value="Chromosome 5H"/>
</dbReference>
<evidence type="ECO:0000313" key="1">
    <source>
        <dbReference type="EnsemblPlants" id="HORVU.MOREX.r3.5HG0478000.1.CDS1"/>
    </source>
</evidence>
<organism evidence="1 2">
    <name type="scientific">Hordeum vulgare subsp. vulgare</name>
    <name type="common">Domesticated barley</name>
    <dbReference type="NCBI Taxonomy" id="112509"/>
    <lineage>
        <taxon>Eukaryota</taxon>
        <taxon>Viridiplantae</taxon>
        <taxon>Streptophyta</taxon>
        <taxon>Embryophyta</taxon>
        <taxon>Tracheophyta</taxon>
        <taxon>Spermatophyta</taxon>
        <taxon>Magnoliopsida</taxon>
        <taxon>Liliopsida</taxon>
        <taxon>Poales</taxon>
        <taxon>Poaceae</taxon>
        <taxon>BOP clade</taxon>
        <taxon>Pooideae</taxon>
        <taxon>Triticodae</taxon>
        <taxon>Triticeae</taxon>
        <taxon>Hordeinae</taxon>
        <taxon>Hordeum</taxon>
    </lineage>
</organism>
<reference evidence="2" key="1">
    <citation type="journal article" date="2012" name="Nature">
        <title>A physical, genetic and functional sequence assembly of the barley genome.</title>
        <authorList>
            <consortium name="The International Barley Genome Sequencing Consortium"/>
            <person name="Mayer K.F."/>
            <person name="Waugh R."/>
            <person name="Brown J.W."/>
            <person name="Schulman A."/>
            <person name="Langridge P."/>
            <person name="Platzer M."/>
            <person name="Fincher G.B."/>
            <person name="Muehlbauer G.J."/>
            <person name="Sato K."/>
            <person name="Close T.J."/>
            <person name="Wise R.P."/>
            <person name="Stein N."/>
        </authorList>
    </citation>
    <scope>NUCLEOTIDE SEQUENCE [LARGE SCALE GENOMIC DNA]</scope>
    <source>
        <strain evidence="2">cv. Morex</strain>
    </source>
</reference>
<reference evidence="1" key="3">
    <citation type="submission" date="2022-01" db="UniProtKB">
        <authorList>
            <consortium name="EnsemblPlants"/>
        </authorList>
    </citation>
    <scope>IDENTIFICATION</scope>
    <source>
        <strain evidence="1">subsp. vulgare</strain>
    </source>
</reference>
<accession>A0A8I6XF62</accession>
<name>A0A8I6XF62_HORVV</name>